<dbReference type="SUPFAM" id="SSF51735">
    <property type="entry name" value="NAD(P)-binding Rossmann-fold domains"/>
    <property type="match status" value="1"/>
</dbReference>
<dbReference type="AlphaFoldDB" id="A0A6A6NVE3"/>
<accession>A0A6A6NVE3</accession>
<dbReference type="OrthoDB" id="191139at2759"/>
<evidence type="ECO:0000256" key="2">
    <source>
        <dbReference type="ARBA" id="ARBA00022857"/>
    </source>
</evidence>
<dbReference type="PANTHER" id="PTHR24320:SF283">
    <property type="entry name" value="RETINOL DEHYDROGENASE 11"/>
    <property type="match status" value="1"/>
</dbReference>
<dbReference type="PANTHER" id="PTHR24320">
    <property type="entry name" value="RETINOL DEHYDROGENASE"/>
    <property type="match status" value="1"/>
</dbReference>
<keyword evidence="5" id="KW-1185">Reference proteome</keyword>
<protein>
    <recommendedName>
        <fullName evidence="6">Short-chain dehydrogenase</fullName>
    </recommendedName>
</protein>
<dbReference type="PROSITE" id="PS00061">
    <property type="entry name" value="ADH_SHORT"/>
    <property type="match status" value="1"/>
</dbReference>
<comment type="similarity">
    <text evidence="1">Belongs to the short-chain dehydrogenases/reductases (SDR) family.</text>
</comment>
<dbReference type="Proteomes" id="UP000799766">
    <property type="component" value="Unassembled WGS sequence"/>
</dbReference>
<sequence length="331" mass="35394">MSSQFTPKTTGAEAAAVLAPHIAGKTVLMTGASITGLGFAFLKAISAHSPALLILAGRSEAKLDETAAALAPTPTRKVLFDLTSLASARKAAAEVMAWQDVPAIDVLVFSAAVPICPYTKTEDGLEMQFGADYVAHWLFGNLVMGKVLKGKGAVGTEGAGRVLSISSEGQRLSPIRWGDISFQDGKTYHRWRAYGQCKTALILYAVLLAEKLGGAGLRAFSLHPGSVPGTALSSLINMEDVTLALDKELGNKEGDSNPFDPSIRRTIEQGAMPYVVAAFDPSVNDLNGKYLIDGRLAKVENDDVKPYALDKEEAEKLWKYTEELVGQKFDF</sequence>
<keyword evidence="3" id="KW-0560">Oxidoreductase</keyword>
<keyword evidence="2" id="KW-0521">NADP</keyword>
<proteinExistence type="inferred from homology"/>
<dbReference type="InterPro" id="IPR036291">
    <property type="entry name" value="NAD(P)-bd_dom_sf"/>
</dbReference>
<dbReference type="InterPro" id="IPR002347">
    <property type="entry name" value="SDR_fam"/>
</dbReference>
<gene>
    <name evidence="4" type="ORF">BDY21DRAFT_289031</name>
</gene>
<name>A0A6A6NVE3_9PEZI</name>
<dbReference type="InterPro" id="IPR020904">
    <property type="entry name" value="Sc_DH/Rdtase_CS"/>
</dbReference>
<dbReference type="PRINTS" id="PR00081">
    <property type="entry name" value="GDHRDH"/>
</dbReference>
<evidence type="ECO:0000313" key="5">
    <source>
        <dbReference type="Proteomes" id="UP000799766"/>
    </source>
</evidence>
<evidence type="ECO:0000313" key="4">
    <source>
        <dbReference type="EMBL" id="KAF2455538.1"/>
    </source>
</evidence>
<dbReference type="Gene3D" id="3.40.50.720">
    <property type="entry name" value="NAD(P)-binding Rossmann-like Domain"/>
    <property type="match status" value="1"/>
</dbReference>
<dbReference type="EMBL" id="MU001686">
    <property type="protein sequence ID" value="KAF2455538.1"/>
    <property type="molecule type" value="Genomic_DNA"/>
</dbReference>
<evidence type="ECO:0000256" key="3">
    <source>
        <dbReference type="ARBA" id="ARBA00023002"/>
    </source>
</evidence>
<evidence type="ECO:0000256" key="1">
    <source>
        <dbReference type="ARBA" id="ARBA00006484"/>
    </source>
</evidence>
<reference evidence="4" key="1">
    <citation type="journal article" date="2020" name="Stud. Mycol.">
        <title>101 Dothideomycetes genomes: a test case for predicting lifestyles and emergence of pathogens.</title>
        <authorList>
            <person name="Haridas S."/>
            <person name="Albert R."/>
            <person name="Binder M."/>
            <person name="Bloem J."/>
            <person name="Labutti K."/>
            <person name="Salamov A."/>
            <person name="Andreopoulos B."/>
            <person name="Baker S."/>
            <person name="Barry K."/>
            <person name="Bills G."/>
            <person name="Bluhm B."/>
            <person name="Cannon C."/>
            <person name="Castanera R."/>
            <person name="Culley D."/>
            <person name="Daum C."/>
            <person name="Ezra D."/>
            <person name="Gonzalez J."/>
            <person name="Henrissat B."/>
            <person name="Kuo A."/>
            <person name="Liang C."/>
            <person name="Lipzen A."/>
            <person name="Lutzoni F."/>
            <person name="Magnuson J."/>
            <person name="Mondo S."/>
            <person name="Nolan M."/>
            <person name="Ohm R."/>
            <person name="Pangilinan J."/>
            <person name="Park H.-J."/>
            <person name="Ramirez L."/>
            <person name="Alfaro M."/>
            <person name="Sun H."/>
            <person name="Tritt A."/>
            <person name="Yoshinaga Y."/>
            <person name="Zwiers L.-H."/>
            <person name="Turgeon B."/>
            <person name="Goodwin S."/>
            <person name="Spatafora J."/>
            <person name="Crous P."/>
            <person name="Grigoriev I."/>
        </authorList>
    </citation>
    <scope>NUCLEOTIDE SEQUENCE</scope>
    <source>
        <strain evidence="4">ATCC 16933</strain>
    </source>
</reference>
<organism evidence="4 5">
    <name type="scientific">Lineolata rhizophorae</name>
    <dbReference type="NCBI Taxonomy" id="578093"/>
    <lineage>
        <taxon>Eukaryota</taxon>
        <taxon>Fungi</taxon>
        <taxon>Dikarya</taxon>
        <taxon>Ascomycota</taxon>
        <taxon>Pezizomycotina</taxon>
        <taxon>Dothideomycetes</taxon>
        <taxon>Dothideomycetes incertae sedis</taxon>
        <taxon>Lineolatales</taxon>
        <taxon>Lineolataceae</taxon>
        <taxon>Lineolata</taxon>
    </lineage>
</organism>
<evidence type="ECO:0008006" key="6">
    <source>
        <dbReference type="Google" id="ProtNLM"/>
    </source>
</evidence>
<dbReference type="GO" id="GO:0016491">
    <property type="term" value="F:oxidoreductase activity"/>
    <property type="evidence" value="ECO:0007669"/>
    <property type="project" value="UniProtKB-KW"/>
</dbReference>